<protein>
    <recommendedName>
        <fullName evidence="4">FAD/NAD(P)-binding domain-containing protein</fullName>
    </recommendedName>
</protein>
<dbReference type="PANTHER" id="PTHR48105">
    <property type="entry name" value="THIOREDOXIN REDUCTASE 1-RELATED-RELATED"/>
    <property type="match status" value="1"/>
</dbReference>
<dbReference type="InterPro" id="IPR023753">
    <property type="entry name" value="FAD/NAD-binding_dom"/>
</dbReference>
<dbReference type="PRINTS" id="PR00469">
    <property type="entry name" value="PNDRDTASEII"/>
</dbReference>
<sequence>MEIENLDFEIINIMFDLIIIGGSAAGSAAAIYAARRKLNFKIVTDDLGGEVALSGVVNNWPGNIEIQGFELAKKFTEHVRSYGVEIDEGLRASKIESKENYHIVTAKNAIGKISTYETKTVIIATGIHPRHLQVPGEKELYQKGVTYCTVCDGPLFKNKITATIGSGNSALESALMMANIASKVYLISKYADTKDTNGGFPKGETILVDKVKSLPNIEIIYSATTTKINGEARVDGLTYKTDTGEEKTIPTQGVMVHIGQIPNSQFADIVTKTPLGEIIVDAKCKTNIPGIFAAGDVTNIPYKQIGISVGQGIIASLATIEYINRWK</sequence>
<organism evidence="5 6">
    <name type="scientific">Candidatus Magasanikbacteria bacterium RIFOXYC2_FULL_42_28</name>
    <dbReference type="NCBI Taxonomy" id="1798704"/>
    <lineage>
        <taxon>Bacteria</taxon>
        <taxon>Candidatus Magasanikiibacteriota</taxon>
    </lineage>
</organism>
<dbReference type="STRING" id="1798704.A3J93_02795"/>
<keyword evidence="3" id="KW-0472">Membrane</keyword>
<evidence type="ECO:0000256" key="1">
    <source>
        <dbReference type="ARBA" id="ARBA00022630"/>
    </source>
</evidence>
<keyword evidence="3" id="KW-0812">Transmembrane</keyword>
<dbReference type="GO" id="GO:0016491">
    <property type="term" value="F:oxidoreductase activity"/>
    <property type="evidence" value="ECO:0007669"/>
    <property type="project" value="UniProtKB-KW"/>
</dbReference>
<dbReference type="Pfam" id="PF07992">
    <property type="entry name" value="Pyr_redox_2"/>
    <property type="match status" value="1"/>
</dbReference>
<dbReference type="Proteomes" id="UP000177907">
    <property type="component" value="Unassembled WGS sequence"/>
</dbReference>
<evidence type="ECO:0000313" key="5">
    <source>
        <dbReference type="EMBL" id="OGH87436.1"/>
    </source>
</evidence>
<feature type="transmembrane region" description="Helical" evidence="3">
    <location>
        <begin position="12"/>
        <end position="34"/>
    </location>
</feature>
<dbReference type="EMBL" id="MFQZ01000010">
    <property type="protein sequence ID" value="OGH87436.1"/>
    <property type="molecule type" value="Genomic_DNA"/>
</dbReference>
<dbReference type="AlphaFoldDB" id="A0A1F6NU15"/>
<dbReference type="SUPFAM" id="SSF51905">
    <property type="entry name" value="FAD/NAD(P)-binding domain"/>
    <property type="match status" value="1"/>
</dbReference>
<name>A0A1F6NU15_9BACT</name>
<evidence type="ECO:0000313" key="6">
    <source>
        <dbReference type="Proteomes" id="UP000177907"/>
    </source>
</evidence>
<evidence type="ECO:0000259" key="4">
    <source>
        <dbReference type="Pfam" id="PF07992"/>
    </source>
</evidence>
<evidence type="ECO:0000256" key="2">
    <source>
        <dbReference type="ARBA" id="ARBA00023002"/>
    </source>
</evidence>
<dbReference type="InterPro" id="IPR036188">
    <property type="entry name" value="FAD/NAD-bd_sf"/>
</dbReference>
<keyword evidence="1" id="KW-0285">Flavoprotein</keyword>
<gene>
    <name evidence="5" type="ORF">A3J93_02795</name>
</gene>
<feature type="domain" description="FAD/NAD(P)-binding" evidence="4">
    <location>
        <begin position="15"/>
        <end position="301"/>
    </location>
</feature>
<accession>A0A1F6NU15</accession>
<dbReference type="PRINTS" id="PR00368">
    <property type="entry name" value="FADPNR"/>
</dbReference>
<keyword evidence="3" id="KW-1133">Transmembrane helix</keyword>
<keyword evidence="2" id="KW-0560">Oxidoreductase</keyword>
<reference evidence="5 6" key="1">
    <citation type="journal article" date="2016" name="Nat. Commun.">
        <title>Thousands of microbial genomes shed light on interconnected biogeochemical processes in an aquifer system.</title>
        <authorList>
            <person name="Anantharaman K."/>
            <person name="Brown C.T."/>
            <person name="Hug L.A."/>
            <person name="Sharon I."/>
            <person name="Castelle C.J."/>
            <person name="Probst A.J."/>
            <person name="Thomas B.C."/>
            <person name="Singh A."/>
            <person name="Wilkins M.J."/>
            <person name="Karaoz U."/>
            <person name="Brodie E.L."/>
            <person name="Williams K.H."/>
            <person name="Hubbard S.S."/>
            <person name="Banfield J.F."/>
        </authorList>
    </citation>
    <scope>NUCLEOTIDE SEQUENCE [LARGE SCALE GENOMIC DNA]</scope>
</reference>
<comment type="caution">
    <text evidence="5">The sequence shown here is derived from an EMBL/GenBank/DDBJ whole genome shotgun (WGS) entry which is preliminary data.</text>
</comment>
<evidence type="ECO:0000256" key="3">
    <source>
        <dbReference type="SAM" id="Phobius"/>
    </source>
</evidence>
<dbReference type="Gene3D" id="3.50.50.60">
    <property type="entry name" value="FAD/NAD(P)-binding domain"/>
    <property type="match status" value="2"/>
</dbReference>
<dbReference type="InterPro" id="IPR050097">
    <property type="entry name" value="Ferredoxin-NADP_redctase_2"/>
</dbReference>
<proteinExistence type="predicted"/>